<dbReference type="EMBL" id="HACM01010667">
    <property type="protein sequence ID" value="CRZ11109.1"/>
    <property type="molecule type" value="Transcribed_RNA"/>
</dbReference>
<dbReference type="GO" id="GO:0008270">
    <property type="term" value="F:zinc ion binding"/>
    <property type="evidence" value="ECO:0007669"/>
    <property type="project" value="UniProtKB-KW"/>
</dbReference>
<feature type="non-terminal residue" evidence="4">
    <location>
        <position position="1"/>
    </location>
</feature>
<feature type="zinc finger region" description="C3H1-type" evidence="1">
    <location>
        <begin position="129"/>
        <end position="156"/>
    </location>
</feature>
<dbReference type="InterPro" id="IPR000571">
    <property type="entry name" value="Znf_CCCH"/>
</dbReference>
<evidence type="ECO:0000256" key="2">
    <source>
        <dbReference type="SAM" id="MobiDB-lite"/>
    </source>
</evidence>
<keyword evidence="1" id="KW-0479">Metal-binding</keyword>
<reference evidence="4" key="1">
    <citation type="submission" date="2015-04" db="EMBL/GenBank/DDBJ databases">
        <title>The genome sequence of the plant pathogenic Rhizarian Plasmodiophora brassicae reveals insights in its biotrophic life cycle and the origin of chitin synthesis.</title>
        <authorList>
            <person name="Schwelm A."/>
            <person name="Fogelqvist J."/>
            <person name="Knaust A."/>
            <person name="Julke S."/>
            <person name="Lilja T."/>
            <person name="Dhandapani V."/>
            <person name="Bonilla-Rosso G."/>
            <person name="Karlsson M."/>
            <person name="Shevchenko A."/>
            <person name="Choi S.R."/>
            <person name="Kim H.G."/>
            <person name="Park J.Y."/>
            <person name="Lim Y.P."/>
            <person name="Ludwig-Muller J."/>
            <person name="Dixelius C."/>
        </authorList>
    </citation>
    <scope>NUCLEOTIDE SEQUENCE</scope>
    <source>
        <tissue evidence="4">Potato root galls</tissue>
    </source>
</reference>
<feature type="region of interest" description="Disordered" evidence="2">
    <location>
        <begin position="15"/>
        <end position="59"/>
    </location>
</feature>
<evidence type="ECO:0000313" key="4">
    <source>
        <dbReference type="EMBL" id="CRZ11109.1"/>
    </source>
</evidence>
<feature type="compositionally biased region" description="Basic residues" evidence="2">
    <location>
        <begin position="34"/>
        <end position="46"/>
    </location>
</feature>
<keyword evidence="1" id="KW-0863">Zinc-finger</keyword>
<dbReference type="AlphaFoldDB" id="A0A0H5RQW2"/>
<accession>A0A0H5RQW2</accession>
<dbReference type="Gene3D" id="4.10.1000.10">
    <property type="entry name" value="Zinc finger, CCCH-type"/>
    <property type="match status" value="1"/>
</dbReference>
<proteinExistence type="predicted"/>
<keyword evidence="1" id="KW-0862">Zinc</keyword>
<name>A0A0H5RQW2_9EUKA</name>
<sequence>RMDNRSSWSSVFGAQITSGAAGKGCPSTYERGRGKGRGRGRGRGRQNHFGAGRHDPDRDLGVMSRAAQLAAMPTNTPEEIEAYRRARALAFPVKSARDILPPAPTLENVTEPAVVNNKTEEEASVIPIKQVQQSCRSYLRGNCRRGRSCFHRHDPDERASFMLREEETPVYYGKLRVPRPASSLVRHLLEPDIRRQHELILDCISFIANNNYLQPIDSSSSLNVI</sequence>
<evidence type="ECO:0000256" key="1">
    <source>
        <dbReference type="PROSITE-ProRule" id="PRU00723"/>
    </source>
</evidence>
<dbReference type="PROSITE" id="PS50103">
    <property type="entry name" value="ZF_C3H1"/>
    <property type="match status" value="1"/>
</dbReference>
<organism evidence="4">
    <name type="scientific">Spongospora subterranea</name>
    <dbReference type="NCBI Taxonomy" id="70186"/>
    <lineage>
        <taxon>Eukaryota</taxon>
        <taxon>Sar</taxon>
        <taxon>Rhizaria</taxon>
        <taxon>Endomyxa</taxon>
        <taxon>Phytomyxea</taxon>
        <taxon>Plasmodiophorida</taxon>
        <taxon>Plasmodiophoridae</taxon>
        <taxon>Spongospora</taxon>
    </lineage>
</organism>
<feature type="domain" description="C3H1-type" evidence="3">
    <location>
        <begin position="129"/>
        <end position="156"/>
    </location>
</feature>
<evidence type="ECO:0000259" key="3">
    <source>
        <dbReference type="PROSITE" id="PS50103"/>
    </source>
</evidence>
<protein>
    <recommendedName>
        <fullName evidence="3">C3H1-type domain-containing protein</fullName>
    </recommendedName>
</protein>